<keyword evidence="2" id="KW-1185">Reference proteome</keyword>
<evidence type="ECO:0000313" key="2">
    <source>
        <dbReference type="Proteomes" id="UP000244496"/>
    </source>
</evidence>
<dbReference type="EMBL" id="CP028918">
    <property type="protein sequence ID" value="AWB49359.1"/>
    <property type="molecule type" value="Genomic_DNA"/>
</dbReference>
<proteinExistence type="predicted"/>
<protein>
    <recommendedName>
        <fullName evidence="3">Hpt domain-containing protein</fullName>
    </recommendedName>
</protein>
<organism evidence="1 2">
    <name type="scientific">Paragemmobacter aquarius</name>
    <dbReference type="NCBI Taxonomy" id="2169400"/>
    <lineage>
        <taxon>Bacteria</taxon>
        <taxon>Pseudomonadati</taxon>
        <taxon>Pseudomonadota</taxon>
        <taxon>Alphaproteobacteria</taxon>
        <taxon>Rhodobacterales</taxon>
        <taxon>Paracoccaceae</taxon>
        <taxon>Paragemmobacter</taxon>
    </lineage>
</organism>
<dbReference type="RefSeq" id="WP_108436176.1">
    <property type="nucleotide sequence ID" value="NZ_CP028918.1"/>
</dbReference>
<name>A0A2S0UNG5_9RHOB</name>
<dbReference type="Gene3D" id="1.20.120.160">
    <property type="entry name" value="HPT domain"/>
    <property type="match status" value="1"/>
</dbReference>
<sequence>MQPRTMPDSKGDTETCLLGDGGTLRDILMLAGPDIAPRLLAQITADLTQTANQLRPALAQRDWPLIRAQTHVLISVAGTIGAMGLHAEACRLNTAAHLRDEAQTAALAPALMDDLSRLIALIDALGTAP</sequence>
<dbReference type="SUPFAM" id="SSF47226">
    <property type="entry name" value="Histidine-containing phosphotransfer domain, HPT domain"/>
    <property type="match status" value="1"/>
</dbReference>
<accession>A0A2S0UNG5</accession>
<evidence type="ECO:0000313" key="1">
    <source>
        <dbReference type="EMBL" id="AWB49359.1"/>
    </source>
</evidence>
<reference evidence="1 2" key="1">
    <citation type="submission" date="2018-04" db="EMBL/GenBank/DDBJ databases">
        <title>Genome sequencing of Gemmobacter.</title>
        <authorList>
            <person name="Yi H."/>
            <person name="Baek M.-G."/>
        </authorList>
    </citation>
    <scope>NUCLEOTIDE SEQUENCE [LARGE SCALE GENOMIC DNA]</scope>
    <source>
        <strain evidence="1 2">HYN0069</strain>
    </source>
</reference>
<dbReference type="InterPro" id="IPR036641">
    <property type="entry name" value="HPT_dom_sf"/>
</dbReference>
<dbReference type="AlphaFoldDB" id="A0A2S0UNG5"/>
<dbReference type="GO" id="GO:0000160">
    <property type="term" value="P:phosphorelay signal transduction system"/>
    <property type="evidence" value="ECO:0007669"/>
    <property type="project" value="InterPro"/>
</dbReference>
<dbReference type="Proteomes" id="UP000244496">
    <property type="component" value="Chromosome"/>
</dbReference>
<evidence type="ECO:0008006" key="3">
    <source>
        <dbReference type="Google" id="ProtNLM"/>
    </source>
</evidence>
<dbReference type="KEGG" id="geh:HYN69_13380"/>
<gene>
    <name evidence="1" type="ORF">HYN69_13380</name>
</gene>